<evidence type="ECO:0000313" key="3">
    <source>
        <dbReference type="Proteomes" id="UP000620124"/>
    </source>
</evidence>
<proteinExistence type="predicted"/>
<evidence type="ECO:0000256" key="1">
    <source>
        <dbReference type="SAM" id="SignalP"/>
    </source>
</evidence>
<gene>
    <name evidence="2" type="ORF">MVEN_00460900</name>
</gene>
<keyword evidence="3" id="KW-1185">Reference proteome</keyword>
<dbReference type="OrthoDB" id="2919261at2759"/>
<dbReference type="Proteomes" id="UP000620124">
    <property type="component" value="Unassembled WGS sequence"/>
</dbReference>
<organism evidence="2 3">
    <name type="scientific">Mycena venus</name>
    <dbReference type="NCBI Taxonomy" id="2733690"/>
    <lineage>
        <taxon>Eukaryota</taxon>
        <taxon>Fungi</taxon>
        <taxon>Dikarya</taxon>
        <taxon>Basidiomycota</taxon>
        <taxon>Agaricomycotina</taxon>
        <taxon>Agaricomycetes</taxon>
        <taxon>Agaricomycetidae</taxon>
        <taxon>Agaricales</taxon>
        <taxon>Marasmiineae</taxon>
        <taxon>Mycenaceae</taxon>
        <taxon>Mycena</taxon>
    </lineage>
</organism>
<evidence type="ECO:0000313" key="2">
    <source>
        <dbReference type="EMBL" id="KAF7365864.1"/>
    </source>
</evidence>
<sequence>MHTFTVTLSLVAAVLAAPSAMLVPRAAVPLGVICTDINFKGSCVTFTVAAPFDAAHSPTGCADMTAPFIRSVSSAHGVTDGYTCFLYSELGCVGERLVISGQIPDFTAPSVNFNDKALSWNCGSALTSV</sequence>
<dbReference type="EMBL" id="JACAZI010000003">
    <property type="protein sequence ID" value="KAF7365864.1"/>
    <property type="molecule type" value="Genomic_DNA"/>
</dbReference>
<reference evidence="2" key="1">
    <citation type="submission" date="2020-05" db="EMBL/GenBank/DDBJ databases">
        <title>Mycena genomes resolve the evolution of fungal bioluminescence.</title>
        <authorList>
            <person name="Tsai I.J."/>
        </authorList>
    </citation>
    <scope>NUCLEOTIDE SEQUENCE</scope>
    <source>
        <strain evidence="2">CCC161011</strain>
    </source>
</reference>
<dbReference type="Gene3D" id="2.60.20.10">
    <property type="entry name" value="Crystallins"/>
    <property type="match status" value="1"/>
</dbReference>
<keyword evidence="1" id="KW-0732">Signal</keyword>
<name>A0A8H6YV96_9AGAR</name>
<feature type="chain" id="PRO_5034401738" evidence="1">
    <location>
        <begin position="17"/>
        <end position="129"/>
    </location>
</feature>
<feature type="signal peptide" evidence="1">
    <location>
        <begin position="1"/>
        <end position="16"/>
    </location>
</feature>
<dbReference type="AlphaFoldDB" id="A0A8H6YV96"/>
<accession>A0A8H6YV96</accession>
<comment type="caution">
    <text evidence="2">The sequence shown here is derived from an EMBL/GenBank/DDBJ whole genome shotgun (WGS) entry which is preliminary data.</text>
</comment>
<protein>
    <submittedName>
        <fullName evidence="2">Uncharacterized protein</fullName>
    </submittedName>
</protein>